<proteinExistence type="predicted"/>
<sequence length="80" mass="9176">MVSGADFRKPAPFSLTIFIYRGEFLFCKMVCLVSGLAGALCHWNVFPSGVCIAIKVARRADTWVRPYDWMSIRPYLWRSV</sequence>
<name>A0A518FHT4_9PLAN</name>
<evidence type="ECO:0000313" key="2">
    <source>
        <dbReference type="Proteomes" id="UP000320839"/>
    </source>
</evidence>
<organism evidence="1 2">
    <name type="scientific">Gimesia panareensis</name>
    <dbReference type="NCBI Taxonomy" id="2527978"/>
    <lineage>
        <taxon>Bacteria</taxon>
        <taxon>Pseudomonadati</taxon>
        <taxon>Planctomycetota</taxon>
        <taxon>Planctomycetia</taxon>
        <taxon>Planctomycetales</taxon>
        <taxon>Planctomycetaceae</taxon>
        <taxon>Gimesia</taxon>
    </lineage>
</organism>
<dbReference type="EMBL" id="CP036317">
    <property type="protein sequence ID" value="QDV15820.1"/>
    <property type="molecule type" value="Genomic_DNA"/>
</dbReference>
<reference evidence="1 2" key="1">
    <citation type="submission" date="2019-02" db="EMBL/GenBank/DDBJ databases">
        <title>Deep-cultivation of Planctomycetes and their phenomic and genomic characterization uncovers novel biology.</title>
        <authorList>
            <person name="Wiegand S."/>
            <person name="Jogler M."/>
            <person name="Boedeker C."/>
            <person name="Pinto D."/>
            <person name="Vollmers J."/>
            <person name="Rivas-Marin E."/>
            <person name="Kohn T."/>
            <person name="Peeters S.H."/>
            <person name="Heuer A."/>
            <person name="Rast P."/>
            <person name="Oberbeckmann S."/>
            <person name="Bunk B."/>
            <person name="Jeske O."/>
            <person name="Meyerdierks A."/>
            <person name="Storesund J.E."/>
            <person name="Kallscheuer N."/>
            <person name="Luecker S."/>
            <person name="Lage O.M."/>
            <person name="Pohl T."/>
            <person name="Merkel B.J."/>
            <person name="Hornburger P."/>
            <person name="Mueller R.-W."/>
            <person name="Bruemmer F."/>
            <person name="Labrenz M."/>
            <person name="Spormann A.M."/>
            <person name="Op den Camp H."/>
            <person name="Overmann J."/>
            <person name="Amann R."/>
            <person name="Jetten M.S.M."/>
            <person name="Mascher T."/>
            <person name="Medema M.H."/>
            <person name="Devos D.P."/>
            <person name="Kaster A.-K."/>
            <person name="Ovreas L."/>
            <person name="Rohde M."/>
            <person name="Galperin M.Y."/>
            <person name="Jogler C."/>
        </authorList>
    </citation>
    <scope>NUCLEOTIDE SEQUENCE [LARGE SCALE GENOMIC DNA]</scope>
    <source>
        <strain evidence="1 2">Pan153</strain>
    </source>
</reference>
<gene>
    <name evidence="1" type="ORF">Pan153_04390</name>
</gene>
<dbReference type="AlphaFoldDB" id="A0A518FHT4"/>
<dbReference type="Proteomes" id="UP000320839">
    <property type="component" value="Chromosome"/>
</dbReference>
<evidence type="ECO:0000313" key="1">
    <source>
        <dbReference type="EMBL" id="QDV15820.1"/>
    </source>
</evidence>
<accession>A0A518FHT4</accession>
<protein>
    <submittedName>
        <fullName evidence="1">Uncharacterized protein</fullName>
    </submittedName>
</protein>